<keyword evidence="4" id="KW-0677">Repeat</keyword>
<comment type="caution">
    <text evidence="8">Lacks conserved residue(s) required for the propagation of feature annotation.</text>
</comment>
<keyword evidence="7" id="KW-0325">Glycoprotein</keyword>
<dbReference type="SUPFAM" id="SSF49785">
    <property type="entry name" value="Galactose-binding domain-like"/>
    <property type="match status" value="1"/>
</dbReference>
<keyword evidence="9" id="KW-1133">Transmembrane helix</keyword>
<dbReference type="PROSITE" id="PS50923">
    <property type="entry name" value="SUSHI"/>
    <property type="match status" value="4"/>
</dbReference>
<feature type="signal peptide" evidence="10">
    <location>
        <begin position="1"/>
        <end position="16"/>
    </location>
</feature>
<evidence type="ECO:0000256" key="5">
    <source>
        <dbReference type="ARBA" id="ARBA00022837"/>
    </source>
</evidence>
<dbReference type="Pfam" id="PF00084">
    <property type="entry name" value="Sushi"/>
    <property type="match status" value="4"/>
</dbReference>
<organism evidence="13 14">
    <name type="scientific">Haemonchus contortus</name>
    <name type="common">Barber pole worm</name>
    <dbReference type="NCBI Taxonomy" id="6289"/>
    <lineage>
        <taxon>Eukaryota</taxon>
        <taxon>Metazoa</taxon>
        <taxon>Ecdysozoa</taxon>
        <taxon>Nematoda</taxon>
        <taxon>Chromadorea</taxon>
        <taxon>Rhabditida</taxon>
        <taxon>Rhabditina</taxon>
        <taxon>Rhabditomorpha</taxon>
        <taxon>Strongyloidea</taxon>
        <taxon>Trichostrongylidae</taxon>
        <taxon>Haemonchus</taxon>
    </lineage>
</organism>
<dbReference type="PANTHER" id="PTHR46393">
    <property type="entry name" value="SUSHI DOMAIN-CONTAINING PROTEIN"/>
    <property type="match status" value="1"/>
</dbReference>
<feature type="disulfide bond" evidence="8">
    <location>
        <begin position="487"/>
        <end position="514"/>
    </location>
</feature>
<dbReference type="Gene3D" id="2.10.70.10">
    <property type="entry name" value="Complement Module, domain 1"/>
    <property type="match status" value="4"/>
</dbReference>
<evidence type="ECO:0000256" key="2">
    <source>
        <dbReference type="ARBA" id="ARBA00022723"/>
    </source>
</evidence>
<feature type="domain" description="C-type lectin" evidence="11">
    <location>
        <begin position="215"/>
        <end position="334"/>
    </location>
</feature>
<evidence type="ECO:0000256" key="8">
    <source>
        <dbReference type="PROSITE-ProRule" id="PRU00302"/>
    </source>
</evidence>
<name>A0A7I5E6M1_HAECO</name>
<dbReference type="InterPro" id="IPR016186">
    <property type="entry name" value="C-type_lectin-like/link_sf"/>
</dbReference>
<keyword evidence="9" id="KW-0812">Transmembrane</keyword>
<accession>A0A7I5E6M1</accession>
<evidence type="ECO:0000313" key="14">
    <source>
        <dbReference type="WBParaSite" id="HCON_00031480-00001"/>
    </source>
</evidence>
<evidence type="ECO:0000256" key="9">
    <source>
        <dbReference type="SAM" id="Phobius"/>
    </source>
</evidence>
<feature type="domain" description="Sushi" evidence="12">
    <location>
        <begin position="459"/>
        <end position="516"/>
    </location>
</feature>
<dbReference type="SMART" id="SM00607">
    <property type="entry name" value="FTP"/>
    <property type="match status" value="1"/>
</dbReference>
<keyword evidence="3 10" id="KW-0732">Signal</keyword>
<dbReference type="CDD" id="cd00037">
    <property type="entry name" value="CLECT"/>
    <property type="match status" value="1"/>
</dbReference>
<feature type="chain" id="PRO_5029667140" evidence="10">
    <location>
        <begin position="17"/>
        <end position="686"/>
    </location>
</feature>
<evidence type="ECO:0000256" key="10">
    <source>
        <dbReference type="SAM" id="SignalP"/>
    </source>
</evidence>
<keyword evidence="6 8" id="KW-1015">Disulfide bond</keyword>
<evidence type="ECO:0000259" key="12">
    <source>
        <dbReference type="PROSITE" id="PS50923"/>
    </source>
</evidence>
<evidence type="ECO:0000256" key="4">
    <source>
        <dbReference type="ARBA" id="ARBA00022737"/>
    </source>
</evidence>
<dbReference type="Pfam" id="PF00059">
    <property type="entry name" value="Lectin_C"/>
    <property type="match status" value="1"/>
</dbReference>
<evidence type="ECO:0000259" key="11">
    <source>
        <dbReference type="PROSITE" id="PS50041"/>
    </source>
</evidence>
<keyword evidence="13" id="KW-1185">Reference proteome</keyword>
<reference evidence="14" key="1">
    <citation type="submission" date="2020-12" db="UniProtKB">
        <authorList>
            <consortium name="WormBaseParasite"/>
        </authorList>
    </citation>
    <scope>IDENTIFICATION</scope>
    <source>
        <strain evidence="14">MHco3</strain>
    </source>
</reference>
<dbReference type="SMART" id="SM00034">
    <property type="entry name" value="CLECT"/>
    <property type="match status" value="1"/>
</dbReference>
<dbReference type="InterPro" id="IPR008979">
    <property type="entry name" value="Galactose-bd-like_sf"/>
</dbReference>
<dbReference type="OMA" id="DEPPICA"/>
<keyword evidence="1 8" id="KW-0768">Sushi</keyword>
<evidence type="ECO:0000256" key="3">
    <source>
        <dbReference type="ARBA" id="ARBA00022729"/>
    </source>
</evidence>
<feature type="domain" description="Sushi" evidence="12">
    <location>
        <begin position="18"/>
        <end position="79"/>
    </location>
</feature>
<evidence type="ECO:0000256" key="7">
    <source>
        <dbReference type="ARBA" id="ARBA00023180"/>
    </source>
</evidence>
<keyword evidence="5" id="KW-0106">Calcium</keyword>
<dbReference type="InterPro" id="IPR000436">
    <property type="entry name" value="Sushi_SCR_CCP_dom"/>
</dbReference>
<dbReference type="InterPro" id="IPR001304">
    <property type="entry name" value="C-type_lectin-like"/>
</dbReference>
<dbReference type="InterPro" id="IPR006585">
    <property type="entry name" value="FTP1"/>
</dbReference>
<sequence>MLLWLLSCISRAAVSATTICPHPFIPQNGHVVFDAPAPYFLNTVAKYSCAPEFEKVGGTDERVCSSTGSWSGEAPVCAIDVAAGKPAFQSSGTSFYFPSRGLCTVTDNTTGSWWEVDLLSPYSIHGVAIRLGKLTSSILNVYLIQENGDLHVCDTSGYSFLENTTVYLHCELDEVEKVRIVAEHRLHLCEARIYAVDAVSSWQCSQGTMDVLGVFDGLCYSASKEERADWQGAQRRCLDRGATLPMKITDTAQRGLKAALKTSTQQKDFYWIGVTSSLTNWRWADGTVVSDEEADWSGSPIQPANRPEAIVMARVADWKWIPSAQNVWNSFLCQSRPKSCTFPGISEAGRVSFTSPNFAIGTRAVYSCETGYELKGDVERHCDETARWSGTVPKCQKKKCDSMEVWRGGGIVRLLNETAEFGNEIQYECLNGWKLIGEERRRCMHDGTWSGVAPYCKVVDCEAPPSIPNGRVSVSTTTFDSQANYSCMEGYRLIGHDKVTCAAKGMWEPAVPVCYDIATLRELRANSTESHAGLAALGVVLAFILVFVVFRFSKTTKTVPISEKPPPPSSTPSNLIYVTPSMLTNPQDSVVYYASSNMPFTKMEIPPHLLSLKHLPNGNIEATLPIGRQFVRPQLPVFSSSPTPSQLLYTFDYEPIYDFPPDVQRRPEADHEENIYEKLADVKPDP</sequence>
<dbReference type="InterPro" id="IPR035976">
    <property type="entry name" value="Sushi/SCR/CCP_sf"/>
</dbReference>
<feature type="disulfide bond" evidence="8">
    <location>
        <begin position="368"/>
        <end position="395"/>
    </location>
</feature>
<dbReference type="SUPFAM" id="SSF57535">
    <property type="entry name" value="Complement control module/SCR domain"/>
    <property type="match status" value="4"/>
</dbReference>
<dbReference type="WBParaSite" id="HCON_00031480-00001">
    <property type="protein sequence ID" value="HCON_00031480-00001"/>
    <property type="gene ID" value="HCON_00031480"/>
</dbReference>
<dbReference type="CDD" id="cd00033">
    <property type="entry name" value="CCP"/>
    <property type="match status" value="4"/>
</dbReference>
<keyword evidence="2" id="KW-0479">Metal-binding</keyword>
<dbReference type="Gene3D" id="2.60.120.260">
    <property type="entry name" value="Galactose-binding domain-like"/>
    <property type="match status" value="1"/>
</dbReference>
<feature type="disulfide bond" evidence="8">
    <location>
        <begin position="400"/>
        <end position="443"/>
    </location>
</feature>
<dbReference type="PROSITE" id="PS50041">
    <property type="entry name" value="C_TYPE_LECTIN_2"/>
    <property type="match status" value="1"/>
</dbReference>
<feature type="disulfide bond" evidence="8">
    <location>
        <begin position="429"/>
        <end position="456"/>
    </location>
</feature>
<feature type="domain" description="Sushi" evidence="12">
    <location>
        <begin position="338"/>
        <end position="397"/>
    </location>
</feature>
<dbReference type="AlphaFoldDB" id="A0A7I5E6M1"/>
<dbReference type="InterPro" id="IPR016187">
    <property type="entry name" value="CTDL_fold"/>
</dbReference>
<dbReference type="GO" id="GO:0046872">
    <property type="term" value="F:metal ion binding"/>
    <property type="evidence" value="ECO:0007669"/>
    <property type="project" value="UniProtKB-KW"/>
</dbReference>
<dbReference type="PANTHER" id="PTHR46393:SF7">
    <property type="entry name" value="COMPLEMENT C2"/>
    <property type="match status" value="1"/>
</dbReference>
<protein>
    <submittedName>
        <fullName evidence="14">Sushi, von Willebrand factor type A, EGF and pentraxin domain-containing protein 1</fullName>
    </submittedName>
</protein>
<dbReference type="SUPFAM" id="SSF56436">
    <property type="entry name" value="C-type lectin-like"/>
    <property type="match status" value="1"/>
</dbReference>
<feature type="domain" description="Sushi" evidence="12">
    <location>
        <begin position="398"/>
        <end position="458"/>
    </location>
</feature>
<feature type="transmembrane region" description="Helical" evidence="9">
    <location>
        <begin position="531"/>
        <end position="550"/>
    </location>
</feature>
<proteinExistence type="predicted"/>
<evidence type="ECO:0000256" key="6">
    <source>
        <dbReference type="ARBA" id="ARBA00023157"/>
    </source>
</evidence>
<keyword evidence="9" id="KW-0472">Membrane</keyword>
<evidence type="ECO:0000313" key="13">
    <source>
        <dbReference type="Proteomes" id="UP000025227"/>
    </source>
</evidence>
<dbReference type="Proteomes" id="UP000025227">
    <property type="component" value="Unplaced"/>
</dbReference>
<dbReference type="SMART" id="SM00032">
    <property type="entry name" value="CCP"/>
    <property type="match status" value="4"/>
</dbReference>
<dbReference type="OrthoDB" id="547680at2759"/>
<dbReference type="Gene3D" id="3.10.100.10">
    <property type="entry name" value="Mannose-Binding Protein A, subunit A"/>
    <property type="match status" value="1"/>
</dbReference>
<evidence type="ECO:0000256" key="1">
    <source>
        <dbReference type="ARBA" id="ARBA00022659"/>
    </source>
</evidence>